<keyword evidence="1" id="KW-1133">Transmembrane helix</keyword>
<feature type="transmembrane region" description="Helical" evidence="1">
    <location>
        <begin position="337"/>
        <end position="357"/>
    </location>
</feature>
<evidence type="ECO:0000256" key="1">
    <source>
        <dbReference type="SAM" id="Phobius"/>
    </source>
</evidence>
<evidence type="ECO:0000313" key="3">
    <source>
        <dbReference type="EMBL" id="NOL59699.1"/>
    </source>
</evidence>
<feature type="transmembrane region" description="Helical" evidence="1">
    <location>
        <begin position="194"/>
        <end position="213"/>
    </location>
</feature>
<dbReference type="GeneID" id="16024888"/>
<evidence type="ECO:0000313" key="5">
    <source>
        <dbReference type="Proteomes" id="UP000546917"/>
    </source>
</evidence>
<dbReference type="PANTHER" id="PTHR38815">
    <property type="entry name" value="HYPOTHETICAL MEMBRANE PROTEIN, CONSERVED, DUF373 FAMILY"/>
    <property type="match status" value="1"/>
</dbReference>
<keyword evidence="1" id="KW-0472">Membrane</keyword>
<dbReference type="InterPro" id="IPR007254">
    <property type="entry name" value="DUF373"/>
</dbReference>
<dbReference type="Proteomes" id="UP000546917">
    <property type="component" value="Unassembled WGS sequence"/>
</dbReference>
<dbReference type="PANTHER" id="PTHR38815:SF1">
    <property type="entry name" value="DUF373 FAMILY PROTEIN"/>
    <property type="match status" value="1"/>
</dbReference>
<dbReference type="STRING" id="74969.FAD_1623"/>
<dbReference type="AlphaFoldDB" id="A0A1V0N5S0"/>
<dbReference type="RefSeq" id="WP_009886754.1">
    <property type="nucleotide sequence ID" value="NZ_CP015363.1"/>
</dbReference>
<dbReference type="KEGG" id="fai:FAD_1623"/>
<gene>
    <name evidence="2" type="ORF">FAD_1623</name>
    <name evidence="3" type="ORF">HLB00_02475</name>
</gene>
<sequence>MATLVLNVDRDNDYGIKAGVDGPVTGYGECYNAALKLISVDPEDSDANALFGAIKVYEDLQRKNEEVEIALITGDDDVGAKSDEILGKQLDDVLSMEHYDDLILVSDGAEDDYIIPLISSRIRIRYVKHILIRHNENIESLYYYIIRGIKDKKIARKFTIPVGLLLLSYGVSLLAFTIYAMVITKSYVLDPATGAVMFVTIVLGAYFVGRAVEINQLIIKLAADVKEYSQEAKISMLSYLVSFFIIVIGIAYSYESIIKTVPIMNKVLVFISAFVWWVLASFVSKELFDAFDVYMEERHGMSRMWYGISFSLAIVLIVYGMMNYVRYIIGFIPYSSMILYLTYIIAGIIIALSASAVHKYYSSSKSKNHNMMEIK</sequence>
<feature type="transmembrane region" description="Helical" evidence="1">
    <location>
        <begin position="266"/>
        <end position="283"/>
    </location>
</feature>
<dbReference type="EMBL" id="JABGBP010000075">
    <property type="protein sequence ID" value="NOL59699.1"/>
    <property type="molecule type" value="Genomic_DNA"/>
</dbReference>
<accession>A0A1V0N5S0</accession>
<feature type="transmembrane region" description="Helical" evidence="1">
    <location>
        <begin position="234"/>
        <end position="254"/>
    </location>
</feature>
<feature type="transmembrane region" description="Helical" evidence="1">
    <location>
        <begin position="304"/>
        <end position="325"/>
    </location>
</feature>
<proteinExistence type="predicted"/>
<reference evidence="2 4" key="1">
    <citation type="submission" date="2011-10" db="EMBL/GenBank/DDBJ databases">
        <title>Metabolic and evolutionary patterns in the extreme acidophile Ferroplasma acidiphilum.</title>
        <authorList>
            <person name="Golyshina O.V."/>
            <person name="Kozyavkin S.A."/>
            <person name="Tatusov R.L."/>
            <person name="Slesarev A.I."/>
            <person name="Golyshin P.N."/>
        </authorList>
    </citation>
    <scope>NUCLEOTIDE SEQUENCE [LARGE SCALE GENOMIC DNA]</scope>
    <source>
        <strain evidence="2">Berkeley</strain>
        <strain evidence="4">Y</strain>
    </source>
</reference>
<organism evidence="2 4">
    <name type="scientific">Ferroplasma acidiphilum</name>
    <dbReference type="NCBI Taxonomy" id="74969"/>
    <lineage>
        <taxon>Archaea</taxon>
        <taxon>Methanobacteriati</taxon>
        <taxon>Thermoplasmatota</taxon>
        <taxon>Thermoplasmata</taxon>
        <taxon>Thermoplasmatales</taxon>
        <taxon>Ferroplasmaceae</taxon>
        <taxon>Ferroplasma</taxon>
    </lineage>
</organism>
<dbReference type="EMBL" id="CP015363">
    <property type="protein sequence ID" value="ARD85467.1"/>
    <property type="molecule type" value="Genomic_DNA"/>
</dbReference>
<dbReference type="Proteomes" id="UP000192050">
    <property type="component" value="Chromosome"/>
</dbReference>
<dbReference type="OrthoDB" id="31282at2157"/>
<keyword evidence="1" id="KW-0812">Transmembrane</keyword>
<name>A0A1V0N5S0_9ARCH</name>
<keyword evidence="4" id="KW-1185">Reference proteome</keyword>
<dbReference type="Pfam" id="PF04123">
    <property type="entry name" value="DUF373"/>
    <property type="match status" value="1"/>
</dbReference>
<feature type="transmembrane region" description="Helical" evidence="1">
    <location>
        <begin position="158"/>
        <end position="182"/>
    </location>
</feature>
<evidence type="ECO:0000313" key="4">
    <source>
        <dbReference type="Proteomes" id="UP000192050"/>
    </source>
</evidence>
<protein>
    <submittedName>
        <fullName evidence="3">DUF373 family protein</fullName>
    </submittedName>
</protein>
<reference evidence="3 5" key="2">
    <citation type="submission" date="2020-05" db="EMBL/GenBank/DDBJ databases">
        <authorList>
            <person name="Zhang R."/>
        </authorList>
    </citation>
    <scope>NUCLEOTIDE SEQUENCE [LARGE SCALE GENOMIC DNA]</scope>
    <source>
        <strain evidence="3 5">DSM 28986</strain>
    </source>
</reference>
<evidence type="ECO:0000313" key="2">
    <source>
        <dbReference type="EMBL" id="ARD85467.1"/>
    </source>
</evidence>